<dbReference type="AlphaFoldDB" id="A0A927YPH2"/>
<dbReference type="SUPFAM" id="SSF53067">
    <property type="entry name" value="Actin-like ATPase domain"/>
    <property type="match status" value="1"/>
</dbReference>
<dbReference type="CDD" id="cd24036">
    <property type="entry name" value="ASKHA_NBD_BcrAD_BadFG_HgdC_HadI"/>
    <property type="match status" value="1"/>
</dbReference>
<keyword evidence="4" id="KW-0411">Iron-sulfur</keyword>
<evidence type="ECO:0000259" key="5">
    <source>
        <dbReference type="Pfam" id="PF01869"/>
    </source>
</evidence>
<dbReference type="Gene3D" id="3.40.50.11900">
    <property type="match status" value="1"/>
</dbReference>
<dbReference type="GO" id="GO:0051536">
    <property type="term" value="F:iron-sulfur cluster binding"/>
    <property type="evidence" value="ECO:0007669"/>
    <property type="project" value="UniProtKB-KW"/>
</dbReference>
<dbReference type="Gene3D" id="3.30.420.40">
    <property type="match status" value="2"/>
</dbReference>
<dbReference type="GO" id="GO:0046872">
    <property type="term" value="F:metal ion binding"/>
    <property type="evidence" value="ECO:0007669"/>
    <property type="project" value="UniProtKB-KW"/>
</dbReference>
<dbReference type="Gene3D" id="1.20.1270.370">
    <property type="match status" value="1"/>
</dbReference>
<dbReference type="NCBIfam" id="TIGR00241">
    <property type="entry name" value="CoA_E_activ"/>
    <property type="match status" value="1"/>
</dbReference>
<accession>A0A927YPH2</accession>
<evidence type="ECO:0000313" key="7">
    <source>
        <dbReference type="Proteomes" id="UP000766246"/>
    </source>
</evidence>
<sequence>MSSAGNDWNGQGRLIDIFEKKKVDRLSNNTVLGIDIGSRQSKAALLHDNQLYTALVPTGFFMQETADELIQTLIEKSGISRSDIKYIVSTGYGRIALKYNDIPNRIVTEIACHGMGAYYLGKDIKTVIDIGGQDSKAIKIDPNTGKVLDFAMNDKCAAGTGRFLERIANVLGLDINNIGPESLKSDNAMDVSAQCIVFAESEVVSERAKGRDVSDIAYGIHKSVARRVHSLLSRVGIEKNVLFTGGVSKNVGIKRAFEELLGFEISQSSIDTVYAGAIGAAVYADEYAKESVFSKGEEGNSFKLNISSIENAVEYQKELIVKKETGKKKTVAYTCAYVPIEILASANVAHYRIMHAGNQDEIMAGESLTQSVFCDLTKSVLGSFITEKPIAAVLDHVYTFFTCDCMRKTIEAVNSNYVSATIYNMPRLLKDESQEEYYITELEAFKQDLEELTGEKIEDATISKNIALYNDARRLLREISEYRIKGTPFLTGSQFQTIAHSFFYLPVDVLINELQKILEQLKDVADKGKSHKPRILFAGGILADGDNKLTSIIENLGADIVAEDNCAGLRPFTRDIPNTGDWKQDIARGYRGQAPCARMKPLDNVIEASVELAKKYKVDGAVFYYLKFCPTYSMFIKKYTEALQAINVPVLVVTSDYSKGDEGQIKIRAEAFLEMLGGIRDGGTKQIQHREQNTA</sequence>
<evidence type="ECO:0000256" key="1">
    <source>
        <dbReference type="ARBA" id="ARBA00001966"/>
    </source>
</evidence>
<evidence type="ECO:0000256" key="3">
    <source>
        <dbReference type="ARBA" id="ARBA00023004"/>
    </source>
</evidence>
<name>A0A927YPH2_9FIRM</name>
<evidence type="ECO:0000256" key="2">
    <source>
        <dbReference type="ARBA" id="ARBA00022723"/>
    </source>
</evidence>
<dbReference type="Proteomes" id="UP000766246">
    <property type="component" value="Unassembled WGS sequence"/>
</dbReference>
<comment type="caution">
    <text evidence="6">The sequence shown here is derived from an EMBL/GenBank/DDBJ whole genome shotgun (WGS) entry which is preliminary data.</text>
</comment>
<dbReference type="PANTHER" id="PTHR32329:SF2">
    <property type="entry name" value="BIFUNCTIONAL PROTEIN [INCLUDES 2-HYDROXYACYL-COA DEHYDRATASE (N-TER) AND ITS ACTIVATOR DOMAIN (C_TERM)"/>
    <property type="match status" value="1"/>
</dbReference>
<dbReference type="InterPro" id="IPR010327">
    <property type="entry name" value="FldB/FldC_alpha/beta"/>
</dbReference>
<evidence type="ECO:0000313" key="6">
    <source>
        <dbReference type="EMBL" id="MBE5918376.1"/>
    </source>
</evidence>
<proteinExistence type="predicted"/>
<organism evidence="6 7">
    <name type="scientific">Pseudobutyrivibrio ruminis</name>
    <dbReference type="NCBI Taxonomy" id="46206"/>
    <lineage>
        <taxon>Bacteria</taxon>
        <taxon>Bacillati</taxon>
        <taxon>Bacillota</taxon>
        <taxon>Clostridia</taxon>
        <taxon>Lachnospirales</taxon>
        <taxon>Lachnospiraceae</taxon>
        <taxon>Pseudobutyrivibrio</taxon>
    </lineage>
</organism>
<dbReference type="Pfam" id="PF06050">
    <property type="entry name" value="HGD-D"/>
    <property type="match status" value="1"/>
</dbReference>
<dbReference type="InterPro" id="IPR008275">
    <property type="entry name" value="CoA_E_activase_dom"/>
</dbReference>
<comment type="cofactor">
    <cofactor evidence="1">
        <name>[4Fe-4S] cluster</name>
        <dbReference type="ChEBI" id="CHEBI:49883"/>
    </cofactor>
</comment>
<dbReference type="EMBL" id="SVER01000002">
    <property type="protein sequence ID" value="MBE5918376.1"/>
    <property type="molecule type" value="Genomic_DNA"/>
</dbReference>
<keyword evidence="2" id="KW-0479">Metal-binding</keyword>
<dbReference type="InterPro" id="IPR043129">
    <property type="entry name" value="ATPase_NBD"/>
</dbReference>
<dbReference type="InterPro" id="IPR002731">
    <property type="entry name" value="ATPase_BadF"/>
</dbReference>
<dbReference type="Pfam" id="PF01869">
    <property type="entry name" value="BcrAD_BadFG"/>
    <property type="match status" value="1"/>
</dbReference>
<dbReference type="PANTHER" id="PTHR32329">
    <property type="entry name" value="BIFUNCTIONAL PROTEIN [INCLUDES 2-HYDROXYACYL-COA DEHYDRATASE (N-TER) AND ITS ACTIVATOR DOMAIN (C_TERM)-RELATED"/>
    <property type="match status" value="1"/>
</dbReference>
<gene>
    <name evidence="6" type="ORF">E7272_00905</name>
</gene>
<keyword evidence="3" id="KW-0408">Iron</keyword>
<feature type="domain" description="ATPase BadF/BadG/BcrA/BcrD type" evidence="5">
    <location>
        <begin position="32"/>
        <end position="284"/>
    </location>
</feature>
<dbReference type="Gene3D" id="3.40.50.11890">
    <property type="match status" value="1"/>
</dbReference>
<dbReference type="InterPro" id="IPR051805">
    <property type="entry name" value="Dehydratase_Activator_Redct"/>
</dbReference>
<evidence type="ECO:0000256" key="4">
    <source>
        <dbReference type="ARBA" id="ARBA00023014"/>
    </source>
</evidence>
<protein>
    <recommendedName>
        <fullName evidence="5">ATPase BadF/BadG/BcrA/BcrD type domain-containing protein</fullName>
    </recommendedName>
</protein>
<reference evidence="6" key="1">
    <citation type="submission" date="2019-04" db="EMBL/GenBank/DDBJ databases">
        <title>Evolution of Biomass-Degrading Anaerobic Consortia Revealed by Metagenomics.</title>
        <authorList>
            <person name="Peng X."/>
        </authorList>
    </citation>
    <scope>NUCLEOTIDE SEQUENCE</scope>
    <source>
        <strain evidence="6">SIG311</strain>
    </source>
</reference>